<evidence type="ECO:0000313" key="1">
    <source>
        <dbReference type="EMBL" id="MFD0860974.1"/>
    </source>
</evidence>
<organism evidence="1 2">
    <name type="scientific">Sungkyunkwania multivorans</name>
    <dbReference type="NCBI Taxonomy" id="1173618"/>
    <lineage>
        <taxon>Bacteria</taxon>
        <taxon>Pseudomonadati</taxon>
        <taxon>Bacteroidota</taxon>
        <taxon>Flavobacteriia</taxon>
        <taxon>Flavobacteriales</taxon>
        <taxon>Flavobacteriaceae</taxon>
        <taxon>Sungkyunkwania</taxon>
    </lineage>
</organism>
<dbReference type="EMBL" id="JBHTJH010000003">
    <property type="protein sequence ID" value="MFD0860974.1"/>
    <property type="molecule type" value="Genomic_DNA"/>
</dbReference>
<reference evidence="2" key="1">
    <citation type="journal article" date="2019" name="Int. J. Syst. Evol. Microbiol.">
        <title>The Global Catalogue of Microorganisms (GCM) 10K type strain sequencing project: providing services to taxonomists for standard genome sequencing and annotation.</title>
        <authorList>
            <consortium name="The Broad Institute Genomics Platform"/>
            <consortium name="The Broad Institute Genome Sequencing Center for Infectious Disease"/>
            <person name="Wu L."/>
            <person name="Ma J."/>
        </authorList>
    </citation>
    <scope>NUCLEOTIDE SEQUENCE [LARGE SCALE GENOMIC DNA]</scope>
    <source>
        <strain evidence="2">CCUG 62952</strain>
    </source>
</reference>
<comment type="caution">
    <text evidence="1">The sequence shown here is derived from an EMBL/GenBank/DDBJ whole genome shotgun (WGS) entry which is preliminary data.</text>
</comment>
<evidence type="ECO:0000313" key="2">
    <source>
        <dbReference type="Proteomes" id="UP001596978"/>
    </source>
</evidence>
<sequence length="533" mass="58807">MKNHYTYSLLLFASLLLFGCKKQHKDDHGGHTVSDTYTYDYAIKSFNQTNAPALQSFVHATHGKDWLLFAGRTNTVDSLLGGLHDLNGNYANTSFVKKSFNDSVFVYVADKTNPKRYAIHYNDVWTELNAACENGNIASEKYCTDLKGVDQDTFSALFINSNPLVTQDGGFLYVVGGYGSIGQQNTSKSYNTFNQVARFHIASMVKLVKGETLTDVEWATLFRLGQNKSLISTGAEIMKMYSKNSKGGVTTTFYLSGGHNFGTTAPNDNQKYVDAVYPFTVAAGDSLNLAISVQDAISDVEDPTLPIADENSIFRRRDGPVVPSMYWNDLNKTYEQSLTFYAGVFKPGEDLQAWNSAIYVHPDFANDRLYTHDTAYDQNNYNVYACANFVAFDSDTKLLHTFLLGGIGDGKYTPQSLSGFTNTGLHIALKTDSLKSSVVKRQDNIFGTTSNFYGAESVLIPSEGITKVKFAGVDSEMIDLKNVAFTKDSVLVGHIYGGIEAFQSNPGTYGKDNSAASNKIWEVYLTRKKSSTD</sequence>
<keyword evidence="2" id="KW-1185">Reference proteome</keyword>
<proteinExistence type="predicted"/>
<name>A0ABW3CVU0_9FLAO</name>
<dbReference type="RefSeq" id="WP_386403118.1">
    <property type="nucleotide sequence ID" value="NZ_JBHTJH010000003.1"/>
</dbReference>
<accession>A0ABW3CVU0</accession>
<gene>
    <name evidence="1" type="ORF">ACFQ1M_02040</name>
</gene>
<dbReference type="Proteomes" id="UP001596978">
    <property type="component" value="Unassembled WGS sequence"/>
</dbReference>
<dbReference type="PROSITE" id="PS51257">
    <property type="entry name" value="PROKAR_LIPOPROTEIN"/>
    <property type="match status" value="1"/>
</dbReference>
<protein>
    <submittedName>
        <fullName evidence="1">Uncharacterized protein</fullName>
    </submittedName>
</protein>